<comment type="caution">
    <text evidence="2">The sequence shown here is derived from an EMBL/GenBank/DDBJ whole genome shotgun (WGS) entry which is preliminary data.</text>
</comment>
<accession>A0AAN8RVD1</accession>
<evidence type="ECO:0000313" key="2">
    <source>
        <dbReference type="EMBL" id="KAK6626096.1"/>
    </source>
</evidence>
<reference evidence="2 3" key="1">
    <citation type="submission" date="2023-10" db="EMBL/GenBank/DDBJ databases">
        <title>Genomes of two closely related lineages of the louse Polyplax serrata with different host specificities.</title>
        <authorList>
            <person name="Martinu J."/>
            <person name="Tarabai H."/>
            <person name="Stefka J."/>
            <person name="Hypsa V."/>
        </authorList>
    </citation>
    <scope>NUCLEOTIDE SEQUENCE [LARGE SCALE GENOMIC DNA]</scope>
    <source>
        <strain evidence="2">HR10_N</strain>
    </source>
</reference>
<name>A0AAN8RVD1_POLSC</name>
<evidence type="ECO:0000313" key="3">
    <source>
        <dbReference type="Proteomes" id="UP001372834"/>
    </source>
</evidence>
<protein>
    <submittedName>
        <fullName evidence="2">Uncharacterized protein</fullName>
    </submittedName>
</protein>
<feature type="transmembrane region" description="Helical" evidence="1">
    <location>
        <begin position="29"/>
        <end position="51"/>
    </location>
</feature>
<organism evidence="2 3">
    <name type="scientific">Polyplax serrata</name>
    <name type="common">Common mouse louse</name>
    <dbReference type="NCBI Taxonomy" id="468196"/>
    <lineage>
        <taxon>Eukaryota</taxon>
        <taxon>Metazoa</taxon>
        <taxon>Ecdysozoa</taxon>
        <taxon>Arthropoda</taxon>
        <taxon>Hexapoda</taxon>
        <taxon>Insecta</taxon>
        <taxon>Pterygota</taxon>
        <taxon>Neoptera</taxon>
        <taxon>Paraneoptera</taxon>
        <taxon>Psocodea</taxon>
        <taxon>Troctomorpha</taxon>
        <taxon>Phthiraptera</taxon>
        <taxon>Anoplura</taxon>
        <taxon>Polyplacidae</taxon>
        <taxon>Polyplax</taxon>
    </lineage>
</organism>
<keyword evidence="1" id="KW-1133">Transmembrane helix</keyword>
<evidence type="ECO:0000256" key="1">
    <source>
        <dbReference type="SAM" id="Phobius"/>
    </source>
</evidence>
<dbReference type="Proteomes" id="UP001372834">
    <property type="component" value="Unassembled WGS sequence"/>
</dbReference>
<keyword evidence="1" id="KW-0812">Transmembrane</keyword>
<dbReference type="AlphaFoldDB" id="A0AAN8RVD1"/>
<sequence length="73" mass="8333">MMEKEMVKASPSEGVLDETVYLKYSLRKLSLITVILPMSSLVICFVTANIFQKDDIHETHCKMKKLILGKMLT</sequence>
<proteinExistence type="predicted"/>
<keyword evidence="1" id="KW-0472">Membrane</keyword>
<dbReference type="EMBL" id="JAWJWE010000037">
    <property type="protein sequence ID" value="KAK6626096.1"/>
    <property type="molecule type" value="Genomic_DNA"/>
</dbReference>
<gene>
    <name evidence="2" type="ORF">RUM43_006400</name>
</gene>